<evidence type="ECO:0000256" key="6">
    <source>
        <dbReference type="ARBA" id="ARBA00022692"/>
    </source>
</evidence>
<dbReference type="Proteomes" id="UP001150238">
    <property type="component" value="Unassembled WGS sequence"/>
</dbReference>
<keyword evidence="12" id="KW-0472">Membrane</keyword>
<evidence type="ECO:0000313" key="16">
    <source>
        <dbReference type="Proteomes" id="UP001150238"/>
    </source>
</evidence>
<comment type="pathway">
    <text evidence="3">Secondary metabolite biosynthesis; terpenoid biosynthesis.</text>
</comment>
<dbReference type="GO" id="GO:0016020">
    <property type="term" value="C:membrane"/>
    <property type="evidence" value="ECO:0007669"/>
    <property type="project" value="UniProtKB-SubCell"/>
</dbReference>
<comment type="cofactor">
    <cofactor evidence="1 13">
        <name>heme</name>
        <dbReference type="ChEBI" id="CHEBI:30413"/>
    </cofactor>
</comment>
<proteinExistence type="inferred from homology"/>
<dbReference type="InterPro" id="IPR001128">
    <property type="entry name" value="Cyt_P450"/>
</dbReference>
<dbReference type="Pfam" id="PF00067">
    <property type="entry name" value="p450"/>
    <property type="match status" value="1"/>
</dbReference>
<keyword evidence="5 13" id="KW-0349">Heme</keyword>
<evidence type="ECO:0000256" key="1">
    <source>
        <dbReference type="ARBA" id="ARBA00001971"/>
    </source>
</evidence>
<dbReference type="EMBL" id="JANVFS010000016">
    <property type="protein sequence ID" value="KAJ4479612.1"/>
    <property type="molecule type" value="Genomic_DNA"/>
</dbReference>
<comment type="caution">
    <text evidence="15">The sequence shown here is derived from an EMBL/GenBank/DDBJ whole genome shotgun (WGS) entry which is preliminary data.</text>
</comment>
<reference evidence="15" key="2">
    <citation type="journal article" date="2023" name="Proc. Natl. Acad. Sci. U.S.A.">
        <title>A global phylogenomic analysis of the shiitake genus Lentinula.</title>
        <authorList>
            <person name="Sierra-Patev S."/>
            <person name="Min B."/>
            <person name="Naranjo-Ortiz M."/>
            <person name="Looney B."/>
            <person name="Konkel Z."/>
            <person name="Slot J.C."/>
            <person name="Sakamoto Y."/>
            <person name="Steenwyk J.L."/>
            <person name="Rokas A."/>
            <person name="Carro J."/>
            <person name="Camarero S."/>
            <person name="Ferreira P."/>
            <person name="Molpeceres G."/>
            <person name="Ruiz-Duenas F.J."/>
            <person name="Serrano A."/>
            <person name="Henrissat B."/>
            <person name="Drula E."/>
            <person name="Hughes K.W."/>
            <person name="Mata J.L."/>
            <person name="Ishikawa N.K."/>
            <person name="Vargas-Isla R."/>
            <person name="Ushijima S."/>
            <person name="Smith C.A."/>
            <person name="Donoghue J."/>
            <person name="Ahrendt S."/>
            <person name="Andreopoulos W."/>
            <person name="He G."/>
            <person name="LaButti K."/>
            <person name="Lipzen A."/>
            <person name="Ng V."/>
            <person name="Riley R."/>
            <person name="Sandor L."/>
            <person name="Barry K."/>
            <person name="Martinez A.T."/>
            <person name="Xiao Y."/>
            <person name="Gibbons J.G."/>
            <person name="Terashima K."/>
            <person name="Grigoriev I.V."/>
            <person name="Hibbett D."/>
        </authorList>
    </citation>
    <scope>NUCLEOTIDE SEQUENCE</scope>
    <source>
        <strain evidence="15">Sp2 HRB7682 ss15</strain>
    </source>
</reference>
<keyword evidence="6" id="KW-0812">Transmembrane</keyword>
<comment type="subcellular location">
    <subcellularLocation>
        <location evidence="2">Membrane</location>
    </subcellularLocation>
</comment>
<evidence type="ECO:0000313" key="15">
    <source>
        <dbReference type="EMBL" id="KAJ4479612.1"/>
    </source>
</evidence>
<dbReference type="InterPro" id="IPR002401">
    <property type="entry name" value="Cyt_P450_E_grp-I"/>
</dbReference>
<keyword evidence="9" id="KW-0560">Oxidoreductase</keyword>
<evidence type="ECO:0000256" key="13">
    <source>
        <dbReference type="PIRSR" id="PIRSR602401-1"/>
    </source>
</evidence>
<keyword evidence="10 13" id="KW-0408">Iron</keyword>
<dbReference type="InterPro" id="IPR036396">
    <property type="entry name" value="Cyt_P450_sf"/>
</dbReference>
<feature type="signal peptide" evidence="14">
    <location>
        <begin position="1"/>
        <end position="23"/>
    </location>
</feature>
<evidence type="ECO:0000256" key="12">
    <source>
        <dbReference type="ARBA" id="ARBA00023136"/>
    </source>
</evidence>
<dbReference type="PANTHER" id="PTHR24305:SF166">
    <property type="entry name" value="CYTOCHROME P450 12A4, MITOCHONDRIAL-RELATED"/>
    <property type="match status" value="1"/>
</dbReference>
<evidence type="ECO:0000256" key="9">
    <source>
        <dbReference type="ARBA" id="ARBA00023002"/>
    </source>
</evidence>
<evidence type="ECO:0000256" key="5">
    <source>
        <dbReference type="ARBA" id="ARBA00022617"/>
    </source>
</evidence>
<evidence type="ECO:0000256" key="7">
    <source>
        <dbReference type="ARBA" id="ARBA00022723"/>
    </source>
</evidence>
<accession>A0A9W9ADK8</accession>
<dbReference type="GO" id="GO:0004497">
    <property type="term" value="F:monooxygenase activity"/>
    <property type="evidence" value="ECO:0007669"/>
    <property type="project" value="UniProtKB-KW"/>
</dbReference>
<dbReference type="SUPFAM" id="SSF48264">
    <property type="entry name" value="Cytochrome P450"/>
    <property type="match status" value="1"/>
</dbReference>
<dbReference type="PRINTS" id="PR00463">
    <property type="entry name" value="EP450I"/>
</dbReference>
<evidence type="ECO:0000256" key="10">
    <source>
        <dbReference type="ARBA" id="ARBA00023004"/>
    </source>
</evidence>
<dbReference type="AlphaFoldDB" id="A0A9W9ADK8"/>
<comment type="similarity">
    <text evidence="4">Belongs to the cytochrome P450 family.</text>
</comment>
<dbReference type="GO" id="GO:0005506">
    <property type="term" value="F:iron ion binding"/>
    <property type="evidence" value="ECO:0007669"/>
    <property type="project" value="InterPro"/>
</dbReference>
<sequence>METATLLILCLLVAALFLFKYNASSPLWNIQGPKSSSFILGHLRELLQRPAGLAEFEWQRTYGDVVRIRTSFGSEQLVVSDPKALQHILCSGYKWRRSPVRREMGRLTSGKGLAWADGETHVRHRKLMTPGFRATETQKFLPIFVACAEAMSSEWKKSITKSGDQSCVFDLTDHLSHATLDAIGLAAFDYDFGSISNHENELAKAYEGLTAKAFRAPSNMGLLMLDLFRLIPSTVMEFMNDHNPRLETLHHVAHVGKGVAKQLIAQKVDKIEQGTPDTDIYTSLVQSNLSESFKSRLSDEELVAQMRTLLFGGHETTTNSICWAAYELAHNPELQDQLRTEIKSTERKIADRGEFEFTLNDYEEMPLLNAICKETLRFHPIALHLFRTANEDDVIPLSKPIVGKTGQLITEIPVPKGTRIVGSCSAYNRNLTIFGEDAHEFNPYRWLEGRVKTEDNLGFPYANLATFAAGVRSCIGWRFAVAELQTFIVVLLRNFAIRDTPKLTRIRRESALTMVPAIEGELDKGTQLPIRVYLGDS</sequence>
<evidence type="ECO:0000256" key="2">
    <source>
        <dbReference type="ARBA" id="ARBA00004370"/>
    </source>
</evidence>
<dbReference type="Gene3D" id="1.10.630.10">
    <property type="entry name" value="Cytochrome P450"/>
    <property type="match status" value="1"/>
</dbReference>
<evidence type="ECO:0000256" key="4">
    <source>
        <dbReference type="ARBA" id="ARBA00010617"/>
    </source>
</evidence>
<dbReference type="GO" id="GO:0016705">
    <property type="term" value="F:oxidoreductase activity, acting on paired donors, with incorporation or reduction of molecular oxygen"/>
    <property type="evidence" value="ECO:0007669"/>
    <property type="project" value="InterPro"/>
</dbReference>
<protein>
    <submittedName>
        <fullName evidence="15">Cytochrome P450</fullName>
    </submittedName>
</protein>
<feature type="chain" id="PRO_5040964244" evidence="14">
    <location>
        <begin position="24"/>
        <end position="537"/>
    </location>
</feature>
<keyword evidence="11" id="KW-0503">Monooxygenase</keyword>
<evidence type="ECO:0000256" key="8">
    <source>
        <dbReference type="ARBA" id="ARBA00022989"/>
    </source>
</evidence>
<dbReference type="PRINTS" id="PR00385">
    <property type="entry name" value="P450"/>
</dbReference>
<organism evidence="15 16">
    <name type="scientific">Lentinula lateritia</name>
    <dbReference type="NCBI Taxonomy" id="40482"/>
    <lineage>
        <taxon>Eukaryota</taxon>
        <taxon>Fungi</taxon>
        <taxon>Dikarya</taxon>
        <taxon>Basidiomycota</taxon>
        <taxon>Agaricomycotina</taxon>
        <taxon>Agaricomycetes</taxon>
        <taxon>Agaricomycetidae</taxon>
        <taxon>Agaricales</taxon>
        <taxon>Marasmiineae</taxon>
        <taxon>Omphalotaceae</taxon>
        <taxon>Lentinula</taxon>
    </lineage>
</organism>
<reference evidence="15" key="1">
    <citation type="submission" date="2022-08" db="EMBL/GenBank/DDBJ databases">
        <authorList>
            <consortium name="DOE Joint Genome Institute"/>
            <person name="Min B."/>
            <person name="Riley R."/>
            <person name="Sierra-Patev S."/>
            <person name="Naranjo-Ortiz M."/>
            <person name="Looney B."/>
            <person name="Konkel Z."/>
            <person name="Slot J.C."/>
            <person name="Sakamoto Y."/>
            <person name="Steenwyk J.L."/>
            <person name="Rokas A."/>
            <person name="Carro J."/>
            <person name="Camarero S."/>
            <person name="Ferreira P."/>
            <person name="Molpeceres G."/>
            <person name="Ruiz-Duenas F.J."/>
            <person name="Serrano A."/>
            <person name="Henrissat B."/>
            <person name="Drula E."/>
            <person name="Hughes K.W."/>
            <person name="Mata J.L."/>
            <person name="Ishikawa N.K."/>
            <person name="Vargas-Isla R."/>
            <person name="Ushijima S."/>
            <person name="Smith C.A."/>
            <person name="Ahrendt S."/>
            <person name="Andreopoulos W."/>
            <person name="He G."/>
            <person name="Labutti K."/>
            <person name="Lipzen A."/>
            <person name="Ng V."/>
            <person name="Sandor L."/>
            <person name="Barry K."/>
            <person name="Martinez A.T."/>
            <person name="Xiao Y."/>
            <person name="Gibbons J.G."/>
            <person name="Terashima K."/>
            <person name="Hibbett D.S."/>
            <person name="Grigoriev I.V."/>
        </authorList>
    </citation>
    <scope>NUCLEOTIDE SEQUENCE</scope>
    <source>
        <strain evidence="15">Sp2 HRB7682 ss15</strain>
    </source>
</reference>
<gene>
    <name evidence="15" type="ORF">C8J55DRAFT_73353</name>
</gene>
<keyword evidence="8" id="KW-1133">Transmembrane helix</keyword>
<keyword evidence="14" id="KW-0732">Signal</keyword>
<name>A0A9W9ADK8_9AGAR</name>
<dbReference type="InterPro" id="IPR050121">
    <property type="entry name" value="Cytochrome_P450_monoxygenase"/>
</dbReference>
<dbReference type="PANTHER" id="PTHR24305">
    <property type="entry name" value="CYTOCHROME P450"/>
    <property type="match status" value="1"/>
</dbReference>
<evidence type="ECO:0000256" key="3">
    <source>
        <dbReference type="ARBA" id="ARBA00004721"/>
    </source>
</evidence>
<evidence type="ECO:0000256" key="11">
    <source>
        <dbReference type="ARBA" id="ARBA00023033"/>
    </source>
</evidence>
<evidence type="ECO:0000256" key="14">
    <source>
        <dbReference type="SAM" id="SignalP"/>
    </source>
</evidence>
<keyword evidence="7 13" id="KW-0479">Metal-binding</keyword>
<dbReference type="GO" id="GO:0020037">
    <property type="term" value="F:heme binding"/>
    <property type="evidence" value="ECO:0007669"/>
    <property type="project" value="InterPro"/>
</dbReference>
<feature type="binding site" description="axial binding residue" evidence="13">
    <location>
        <position position="474"/>
    </location>
    <ligand>
        <name>heme</name>
        <dbReference type="ChEBI" id="CHEBI:30413"/>
    </ligand>
    <ligandPart>
        <name>Fe</name>
        <dbReference type="ChEBI" id="CHEBI:18248"/>
    </ligandPart>
</feature>